<accession>A0A8J6GG72</accession>
<dbReference type="EMBL" id="JAATJU010021700">
    <property type="protein sequence ID" value="KAH0512831.1"/>
    <property type="molecule type" value="Genomic_DNA"/>
</dbReference>
<reference evidence="2" key="1">
    <citation type="submission" date="2020-03" db="EMBL/GenBank/DDBJ databases">
        <title>Studies in the Genomics of Life Span.</title>
        <authorList>
            <person name="Glass D."/>
        </authorList>
    </citation>
    <scope>NUCLEOTIDE SEQUENCE</scope>
    <source>
        <strain evidence="2">LTLLF</strain>
        <tissue evidence="2">Muscle</tissue>
    </source>
</reference>
<sequence length="102" mass="11541">MFARNQNTQVAIARYQPTYQNHGASSGPWLPQQPHFTTLTTVPGIQQNHLMPAQRSSADTSELRETLLKIFPDSEQNLKTYEILAALPYLKNLFVLSDLVLD</sequence>
<proteinExistence type="predicted"/>
<evidence type="ECO:0000313" key="3">
    <source>
        <dbReference type="Proteomes" id="UP000710432"/>
    </source>
</evidence>
<dbReference type="Pfam" id="PF23054">
    <property type="entry name" value="UBA_N4BP1_C"/>
    <property type="match status" value="1"/>
</dbReference>
<protein>
    <submittedName>
        <fullName evidence="2">NEDD4-binding protein 1</fullName>
    </submittedName>
</protein>
<dbReference type="AlphaFoldDB" id="A0A8J6GG72"/>
<name>A0A8J6GG72_MICOH</name>
<dbReference type="InterPro" id="IPR056578">
    <property type="entry name" value="UBA_N4BP1_C"/>
</dbReference>
<comment type="caution">
    <text evidence="2">The sequence shown here is derived from an EMBL/GenBank/DDBJ whole genome shotgun (WGS) entry which is preliminary data.</text>
</comment>
<evidence type="ECO:0000259" key="1">
    <source>
        <dbReference type="Pfam" id="PF23054"/>
    </source>
</evidence>
<dbReference type="Proteomes" id="UP000710432">
    <property type="component" value="Unassembled WGS sequence"/>
</dbReference>
<organism evidence="2 3">
    <name type="scientific">Microtus ochrogaster</name>
    <name type="common">Prairie vole</name>
    <dbReference type="NCBI Taxonomy" id="79684"/>
    <lineage>
        <taxon>Eukaryota</taxon>
        <taxon>Metazoa</taxon>
        <taxon>Chordata</taxon>
        <taxon>Craniata</taxon>
        <taxon>Vertebrata</taxon>
        <taxon>Euteleostomi</taxon>
        <taxon>Mammalia</taxon>
        <taxon>Eutheria</taxon>
        <taxon>Euarchontoglires</taxon>
        <taxon>Glires</taxon>
        <taxon>Rodentia</taxon>
        <taxon>Myomorpha</taxon>
        <taxon>Muroidea</taxon>
        <taxon>Cricetidae</taxon>
        <taxon>Arvicolinae</taxon>
        <taxon>Microtus</taxon>
    </lineage>
</organism>
<evidence type="ECO:0000313" key="2">
    <source>
        <dbReference type="EMBL" id="KAH0512831.1"/>
    </source>
</evidence>
<gene>
    <name evidence="2" type="ORF">LTLLF_142660</name>
</gene>
<feature type="domain" description="N4BP1 C-terminal UBA" evidence="1">
    <location>
        <begin position="54"/>
        <end position="102"/>
    </location>
</feature>